<dbReference type="PROSITE" id="PS51192">
    <property type="entry name" value="HELICASE_ATP_BIND_1"/>
    <property type="match status" value="1"/>
</dbReference>
<dbReference type="Gene3D" id="3.40.50.300">
    <property type="entry name" value="P-loop containing nucleotide triphosphate hydrolases"/>
    <property type="match status" value="2"/>
</dbReference>
<evidence type="ECO:0000256" key="2">
    <source>
        <dbReference type="ARBA" id="ARBA00022801"/>
    </source>
</evidence>
<dbReference type="Pfam" id="PF00271">
    <property type="entry name" value="Helicase_C"/>
    <property type="match status" value="1"/>
</dbReference>
<protein>
    <recommendedName>
        <fullName evidence="5">Helicase ATP-binding domain-containing protein</fullName>
    </recommendedName>
</protein>
<reference evidence="6" key="1">
    <citation type="journal article" date="2020" name="Nature">
        <title>Giant virus diversity and host interactions through global metagenomics.</title>
        <authorList>
            <person name="Schulz F."/>
            <person name="Roux S."/>
            <person name="Paez-Espino D."/>
            <person name="Jungbluth S."/>
            <person name="Walsh D.A."/>
            <person name="Denef V.J."/>
            <person name="McMahon K.D."/>
            <person name="Konstantinidis K.T."/>
            <person name="Eloe-Fadrosh E.A."/>
            <person name="Kyrpides N.C."/>
            <person name="Woyke T."/>
        </authorList>
    </citation>
    <scope>NUCLEOTIDE SEQUENCE</scope>
    <source>
        <strain evidence="6">GVMAG-S-1014582-52</strain>
    </source>
</reference>
<dbReference type="InterPro" id="IPR001650">
    <property type="entry name" value="Helicase_C-like"/>
</dbReference>
<dbReference type="PANTHER" id="PTHR11274:SF0">
    <property type="entry name" value="GENERAL TRANSCRIPTION AND DNA REPAIR FACTOR IIH HELICASE SUBUNIT XPB"/>
    <property type="match status" value="1"/>
</dbReference>
<dbReference type="SMART" id="SM00487">
    <property type="entry name" value="DEXDc"/>
    <property type="match status" value="1"/>
</dbReference>
<name>A0A6C0LQX1_9ZZZZ</name>
<keyword evidence="3" id="KW-0347">Helicase</keyword>
<evidence type="ECO:0000259" key="5">
    <source>
        <dbReference type="PROSITE" id="PS51192"/>
    </source>
</evidence>
<dbReference type="GO" id="GO:0003677">
    <property type="term" value="F:DNA binding"/>
    <property type="evidence" value="ECO:0007669"/>
    <property type="project" value="InterPro"/>
</dbReference>
<dbReference type="InterPro" id="IPR014001">
    <property type="entry name" value="Helicase_ATP-bd"/>
</dbReference>
<feature type="domain" description="Helicase ATP-binding" evidence="5">
    <location>
        <begin position="109"/>
        <end position="237"/>
    </location>
</feature>
<dbReference type="GO" id="GO:0004386">
    <property type="term" value="F:helicase activity"/>
    <property type="evidence" value="ECO:0007669"/>
    <property type="project" value="UniProtKB-KW"/>
</dbReference>
<organism evidence="6">
    <name type="scientific">viral metagenome</name>
    <dbReference type="NCBI Taxonomy" id="1070528"/>
    <lineage>
        <taxon>unclassified sequences</taxon>
        <taxon>metagenomes</taxon>
        <taxon>organismal metagenomes</taxon>
    </lineage>
</organism>
<dbReference type="CDD" id="cd18785">
    <property type="entry name" value="SF2_C"/>
    <property type="match status" value="1"/>
</dbReference>
<evidence type="ECO:0000256" key="3">
    <source>
        <dbReference type="ARBA" id="ARBA00022806"/>
    </source>
</evidence>
<dbReference type="EMBL" id="MN740556">
    <property type="protein sequence ID" value="QHU33139.1"/>
    <property type="molecule type" value="Genomic_DNA"/>
</dbReference>
<keyword evidence="2" id="KW-0378">Hydrolase</keyword>
<dbReference type="InterPro" id="IPR006935">
    <property type="entry name" value="Helicase/UvrB_N"/>
</dbReference>
<proteinExistence type="predicted"/>
<dbReference type="SUPFAM" id="SSF52540">
    <property type="entry name" value="P-loop containing nucleoside triphosphate hydrolases"/>
    <property type="match status" value="2"/>
</dbReference>
<dbReference type="InterPro" id="IPR050615">
    <property type="entry name" value="ATP-dep_DNA_Helicase"/>
</dbReference>
<dbReference type="PANTHER" id="PTHR11274">
    <property type="entry name" value="RAD25/XP-B DNA REPAIR HELICASE"/>
    <property type="match status" value="1"/>
</dbReference>
<keyword evidence="1" id="KW-0547">Nucleotide-binding</keyword>
<evidence type="ECO:0000256" key="4">
    <source>
        <dbReference type="ARBA" id="ARBA00022840"/>
    </source>
</evidence>
<dbReference type="AlphaFoldDB" id="A0A6C0LQX1"/>
<dbReference type="GO" id="GO:0005524">
    <property type="term" value="F:ATP binding"/>
    <property type="evidence" value="ECO:0007669"/>
    <property type="project" value="UniProtKB-KW"/>
</dbReference>
<accession>A0A6C0LQX1</accession>
<evidence type="ECO:0000313" key="6">
    <source>
        <dbReference type="EMBL" id="QHU33139.1"/>
    </source>
</evidence>
<keyword evidence="4" id="KW-0067">ATP-binding</keyword>
<dbReference type="Pfam" id="PF04851">
    <property type="entry name" value="ResIII"/>
    <property type="match status" value="1"/>
</dbReference>
<evidence type="ECO:0000256" key="1">
    <source>
        <dbReference type="ARBA" id="ARBA00022741"/>
    </source>
</evidence>
<dbReference type="GO" id="GO:0016787">
    <property type="term" value="F:hydrolase activity"/>
    <property type="evidence" value="ECO:0007669"/>
    <property type="project" value="UniProtKB-KW"/>
</dbReference>
<dbReference type="InterPro" id="IPR027417">
    <property type="entry name" value="P-loop_NTPase"/>
</dbReference>
<sequence>MTVFNKKITQFGYILLKKQFSDNEIIQIKNDLTIKPFKMGNYKKFSKQDDNFSIYLENDDYICVPKYYGLNKFGKPDINKLELHHLPKTNIDYIGKLRPNQEIIVNKIINGFDEKNGGILIAGCGSGKTNMAIYIASYYKLKTLFIVHKKFLKNQVIDRIKSVTNITNVGIIQGNKIDIDKPFVVGMVQSLCKMKYDPKIFKDFGLIIIDEVHHMGAKNFSKAYQVMSAKYMLGISAERTRNDGTYKLINWYMGPILHMEEQKPNNMVIVKKFNYKTSNTERIKYIENKYTNEPNRAKMINNLILIKKRNRFILKIIEELHAQGKNILCLTSRLRQVKKFYKLLNENLYIRGNIGKYIGSMSENELKQSATKQIIIGTYEMAQEGLDIDNLNVVILCTPKSSIKQSVGRILRKEIYEEHPLVIDFNDFENKTFKRQSIKRDIYYVKQHYHIQKFNVSDFKNLNYNDWDDEKFIRDAICKQKDQIENKIQQKNDDELGKIEFLSD</sequence>